<dbReference type="Pfam" id="PF01494">
    <property type="entry name" value="FAD_binding_3"/>
    <property type="match status" value="1"/>
</dbReference>
<dbReference type="FunFam" id="3.50.50.60:FF:000115">
    <property type="entry name" value="Salicylate hydroxylase, putative"/>
    <property type="match status" value="1"/>
</dbReference>
<feature type="domain" description="FAD-binding" evidence="6">
    <location>
        <begin position="20"/>
        <end position="365"/>
    </location>
</feature>
<evidence type="ECO:0000256" key="2">
    <source>
        <dbReference type="ARBA" id="ARBA00022630"/>
    </source>
</evidence>
<reference evidence="7" key="1">
    <citation type="submission" date="2020-05" db="EMBL/GenBank/DDBJ databases">
        <title>Mycena genomes resolve the evolution of fungal bioluminescence.</title>
        <authorList>
            <person name="Tsai I.J."/>
        </authorList>
    </citation>
    <scope>NUCLEOTIDE SEQUENCE</scope>
    <source>
        <strain evidence="7">160909Yilan</strain>
    </source>
</reference>
<keyword evidence="8" id="KW-1185">Reference proteome</keyword>
<evidence type="ECO:0000313" key="8">
    <source>
        <dbReference type="Proteomes" id="UP000623467"/>
    </source>
</evidence>
<evidence type="ECO:0000256" key="1">
    <source>
        <dbReference type="ARBA" id="ARBA00007992"/>
    </source>
</evidence>
<dbReference type="EMBL" id="JACAZH010000024">
    <property type="protein sequence ID" value="KAF7342747.1"/>
    <property type="molecule type" value="Genomic_DNA"/>
</dbReference>
<comment type="similarity">
    <text evidence="1">Belongs to the paxM FAD-dependent monooxygenase family.</text>
</comment>
<keyword evidence="5" id="KW-0503">Monooxygenase</keyword>
<keyword evidence="3" id="KW-0274">FAD</keyword>
<accession>A0A8H7CNT6</accession>
<keyword evidence="4" id="KW-0560">Oxidoreductase</keyword>
<dbReference type="GO" id="GO:0004497">
    <property type="term" value="F:monooxygenase activity"/>
    <property type="evidence" value="ECO:0007669"/>
    <property type="project" value="UniProtKB-KW"/>
</dbReference>
<dbReference type="SUPFAM" id="SSF51905">
    <property type="entry name" value="FAD/NAD(P)-binding domain"/>
    <property type="match status" value="1"/>
</dbReference>
<dbReference type="GO" id="GO:0071949">
    <property type="term" value="F:FAD binding"/>
    <property type="evidence" value="ECO:0007669"/>
    <property type="project" value="InterPro"/>
</dbReference>
<proteinExistence type="inferred from homology"/>
<protein>
    <submittedName>
        <fullName evidence="7">FAD/NAD-binding domain-containing protein</fullName>
    </submittedName>
</protein>
<dbReference type="OrthoDB" id="9993796at2759"/>
<evidence type="ECO:0000256" key="4">
    <source>
        <dbReference type="ARBA" id="ARBA00023002"/>
    </source>
</evidence>
<dbReference type="PANTHER" id="PTHR13789">
    <property type="entry name" value="MONOOXYGENASE"/>
    <property type="match status" value="1"/>
</dbReference>
<evidence type="ECO:0000313" key="7">
    <source>
        <dbReference type="EMBL" id="KAF7342747.1"/>
    </source>
</evidence>
<organism evidence="7 8">
    <name type="scientific">Mycena sanguinolenta</name>
    <dbReference type="NCBI Taxonomy" id="230812"/>
    <lineage>
        <taxon>Eukaryota</taxon>
        <taxon>Fungi</taxon>
        <taxon>Dikarya</taxon>
        <taxon>Basidiomycota</taxon>
        <taxon>Agaricomycotina</taxon>
        <taxon>Agaricomycetes</taxon>
        <taxon>Agaricomycetidae</taxon>
        <taxon>Agaricales</taxon>
        <taxon>Marasmiineae</taxon>
        <taxon>Mycenaceae</taxon>
        <taxon>Mycena</taxon>
    </lineage>
</organism>
<dbReference type="PANTHER" id="PTHR13789:SF147">
    <property type="entry name" value="PUTATIVE (AFU_ORTHOLOGUE AFUA_2G01950)-RELATED"/>
    <property type="match status" value="1"/>
</dbReference>
<name>A0A8H7CNT6_9AGAR</name>
<dbReference type="InterPro" id="IPR002938">
    <property type="entry name" value="FAD-bd"/>
</dbReference>
<comment type="caution">
    <text evidence="7">The sequence shown here is derived from an EMBL/GenBank/DDBJ whole genome shotgun (WGS) entry which is preliminary data.</text>
</comment>
<dbReference type="InterPro" id="IPR050493">
    <property type="entry name" value="FAD-dep_Monooxygenase_BioMet"/>
</dbReference>
<dbReference type="InterPro" id="IPR036188">
    <property type="entry name" value="FAD/NAD-bd_sf"/>
</dbReference>
<keyword evidence="2" id="KW-0285">Flavoprotein</keyword>
<sequence>MPSTSPDTLNGNEGGRLRLHIVVVGCGIGGLSAAYCLGRAGHRITVVERASKITDIGAGIQVGPNLSRLLIRWGLGEQLKNSSTKPEAIALLRYSNGERIGWTKWGNAMETDHGAPYYLVHRADLLELLKSLAAPYMTLRLKSKVVSVDPRTPLVTLENGETLHADLIIGADGIKSIVQEVVVGGPKKAPIHTGDSAYRSTISTAEMMADPDLKSLVDSSEMMNWMGPEKHIIGYCIRQKTEYNLVLVHPDNKADESYLNEGSVAQMRKDFEGWEPRIQKLLKLVQKTYILPLKYREPLDRWVHPHGKVVLLGDACHPTLPSRAQGSAMAVEDAAVLGSLLGHLSHRTQLPALLRAYQDIRYERTRETQLAGYANHHIFHLVDGPAQQVRDESMRMAMKAALARSVASVDDTEGNANVWADRKKSQRQFSYDAEAEAEKWWGENRLDLAACSD</sequence>
<dbReference type="Gene3D" id="3.50.50.60">
    <property type="entry name" value="FAD/NAD(P)-binding domain"/>
    <property type="match status" value="1"/>
</dbReference>
<dbReference type="Proteomes" id="UP000623467">
    <property type="component" value="Unassembled WGS sequence"/>
</dbReference>
<dbReference type="AlphaFoldDB" id="A0A8H7CNT6"/>
<dbReference type="PRINTS" id="PR00420">
    <property type="entry name" value="RNGMNOXGNASE"/>
</dbReference>
<evidence type="ECO:0000259" key="6">
    <source>
        <dbReference type="Pfam" id="PF01494"/>
    </source>
</evidence>
<gene>
    <name evidence="7" type="ORF">MSAN_01989900</name>
</gene>
<dbReference type="SUPFAM" id="SSF54373">
    <property type="entry name" value="FAD-linked reductases, C-terminal domain"/>
    <property type="match status" value="1"/>
</dbReference>
<evidence type="ECO:0000256" key="5">
    <source>
        <dbReference type="ARBA" id="ARBA00023033"/>
    </source>
</evidence>
<evidence type="ECO:0000256" key="3">
    <source>
        <dbReference type="ARBA" id="ARBA00022827"/>
    </source>
</evidence>